<proteinExistence type="inferred from homology"/>
<dbReference type="InterPro" id="IPR001525">
    <property type="entry name" value="C5_MeTfrase"/>
</dbReference>
<keyword evidence="2 5" id="KW-0808">Transferase</keyword>
<dbReference type="InterPro" id="IPR018117">
    <property type="entry name" value="C5_DNA_meth_AS"/>
</dbReference>
<dbReference type="InterPro" id="IPR050750">
    <property type="entry name" value="C5-MTase"/>
</dbReference>
<organism evidence="8 9">
    <name type="scientific">Bacillus infantis NRRL B-14911</name>
    <dbReference type="NCBI Taxonomy" id="1367477"/>
    <lineage>
        <taxon>Bacteria</taxon>
        <taxon>Bacillati</taxon>
        <taxon>Bacillota</taxon>
        <taxon>Bacilli</taxon>
        <taxon>Bacillales</taxon>
        <taxon>Bacillaceae</taxon>
        <taxon>Bacillus</taxon>
    </lineage>
</organism>
<dbReference type="PROSITE" id="PS51679">
    <property type="entry name" value="SAM_MT_C5"/>
    <property type="match status" value="1"/>
</dbReference>
<dbReference type="EMBL" id="CP006643">
    <property type="protein sequence ID" value="AGX01995.1"/>
    <property type="molecule type" value="Genomic_DNA"/>
</dbReference>
<reference evidence="8 9" key="1">
    <citation type="submission" date="2013-07" db="EMBL/GenBank/DDBJ databases">
        <title>Complete genome sequence of Bacillus infantis NRRL B-14911 that has potential to induce cardiac disease by antigenic mimicry.</title>
        <authorList>
            <person name="Massilamany C."/>
            <person name="Smith T.P.L."/>
            <person name="Loy J.D."/>
            <person name="Barletta R."/>
            <person name="Reddy J."/>
        </authorList>
    </citation>
    <scope>NUCLEOTIDE SEQUENCE [LARGE SCALE GENOMIC DNA]</scope>
    <source>
        <strain evidence="8 9">NRRL B-14911</strain>
    </source>
</reference>
<dbReference type="KEGG" id="bif:N288_04045"/>
<keyword evidence="9" id="KW-1185">Reference proteome</keyword>
<dbReference type="PANTHER" id="PTHR46098">
    <property type="entry name" value="TRNA (CYTOSINE(38)-C(5))-METHYLTRANSFERASE"/>
    <property type="match status" value="1"/>
</dbReference>
<dbReference type="REBASE" id="70506">
    <property type="entry name" value="M.Bin14911ORF4045P"/>
</dbReference>
<dbReference type="EC" id="2.1.1.37" evidence="7"/>
<dbReference type="PANTHER" id="PTHR46098:SF1">
    <property type="entry name" value="TRNA (CYTOSINE(38)-C(5))-METHYLTRANSFERASE"/>
    <property type="match status" value="1"/>
</dbReference>
<dbReference type="PROSITE" id="PS00094">
    <property type="entry name" value="C5_MTASE_1"/>
    <property type="match status" value="1"/>
</dbReference>
<dbReference type="GO" id="GO:0009307">
    <property type="term" value="P:DNA restriction-modification system"/>
    <property type="evidence" value="ECO:0007669"/>
    <property type="project" value="UniProtKB-KW"/>
</dbReference>
<keyword evidence="3 5" id="KW-0949">S-adenosyl-L-methionine</keyword>
<dbReference type="GO" id="GO:0032259">
    <property type="term" value="P:methylation"/>
    <property type="evidence" value="ECO:0007669"/>
    <property type="project" value="UniProtKB-KW"/>
</dbReference>
<dbReference type="AlphaFoldDB" id="U5L4C1"/>
<dbReference type="Gene3D" id="3.40.50.150">
    <property type="entry name" value="Vaccinia Virus protein VP39"/>
    <property type="match status" value="1"/>
</dbReference>
<dbReference type="STRING" id="1367477.N288_04045"/>
<evidence type="ECO:0000313" key="9">
    <source>
        <dbReference type="Proteomes" id="UP000017805"/>
    </source>
</evidence>
<evidence type="ECO:0000256" key="3">
    <source>
        <dbReference type="ARBA" id="ARBA00022691"/>
    </source>
</evidence>
<gene>
    <name evidence="8" type="ORF">N288_04045</name>
</gene>
<evidence type="ECO:0000256" key="4">
    <source>
        <dbReference type="ARBA" id="ARBA00022747"/>
    </source>
</evidence>
<evidence type="ECO:0000256" key="1">
    <source>
        <dbReference type="ARBA" id="ARBA00022603"/>
    </source>
</evidence>
<dbReference type="PATRIC" id="fig|1367477.3.peg.746"/>
<dbReference type="PRINTS" id="PR00105">
    <property type="entry name" value="C5METTRFRASE"/>
</dbReference>
<dbReference type="SUPFAM" id="SSF53335">
    <property type="entry name" value="S-adenosyl-L-methionine-dependent methyltransferases"/>
    <property type="match status" value="1"/>
</dbReference>
<dbReference type="OrthoDB" id="9813719at2"/>
<dbReference type="NCBIfam" id="TIGR00675">
    <property type="entry name" value="dcm"/>
    <property type="match status" value="1"/>
</dbReference>
<evidence type="ECO:0000256" key="7">
    <source>
        <dbReference type="RuleBase" id="RU000417"/>
    </source>
</evidence>
<evidence type="ECO:0000256" key="2">
    <source>
        <dbReference type="ARBA" id="ARBA00022679"/>
    </source>
</evidence>
<dbReference type="Pfam" id="PF00145">
    <property type="entry name" value="DNA_methylase"/>
    <property type="match status" value="1"/>
</dbReference>
<feature type="active site" evidence="5">
    <location>
        <position position="86"/>
    </location>
</feature>
<dbReference type="Proteomes" id="UP000017805">
    <property type="component" value="Chromosome"/>
</dbReference>
<dbReference type="Gene3D" id="3.90.120.10">
    <property type="entry name" value="DNA Methylase, subunit A, domain 2"/>
    <property type="match status" value="1"/>
</dbReference>
<sequence length="416" mass="47481">MNKNLNVVELFAGVGGFRVGLERADKNFFDTVWANQWEPSKKAQDAFNCYNSHFPSSVNCNDDIGKVSNKTFEDMNIDLLVGGFPCQDYSVARSLSKEQGIQGIKGVLFWEIKRIVEVTHPKYILLENVDRLLKSPSKQRGRDFSIMLATFRDLGYIVEWRVINAAEYGTAQRRRRIFIFAYDKSLAFAEYQLQKTTSEILLKDGFFASTFPVKEEIYKNRDSKVELPKDLVDISDEFSFLYHPSGIMIEGKIHTVHTEPQNPHSIPLKAILQDESEVDEKFYLSEASIAKFTYLRGPKKIQRTTKDGHKYVFSEGGMSPVDSLDLPGRTMLTSEGTTNRSSHIVEVNGRKRFLTPIECERLNGFPDNWTATMGDRMRYFCMGNALVTDLIEKMGNKVKEIDAQETHDDAQISLNL</sequence>
<keyword evidence="1 5" id="KW-0489">Methyltransferase</keyword>
<name>U5L4C1_9BACI</name>
<evidence type="ECO:0000313" key="8">
    <source>
        <dbReference type="EMBL" id="AGX01995.1"/>
    </source>
</evidence>
<evidence type="ECO:0000256" key="6">
    <source>
        <dbReference type="RuleBase" id="RU000416"/>
    </source>
</evidence>
<accession>U5L4C1</accession>
<evidence type="ECO:0000256" key="5">
    <source>
        <dbReference type="PROSITE-ProRule" id="PRU01016"/>
    </source>
</evidence>
<dbReference type="GO" id="GO:0003886">
    <property type="term" value="F:DNA (cytosine-5-)-methyltransferase activity"/>
    <property type="evidence" value="ECO:0007669"/>
    <property type="project" value="UniProtKB-EC"/>
</dbReference>
<dbReference type="RefSeq" id="WP_009792069.1">
    <property type="nucleotide sequence ID" value="NC_022524.1"/>
</dbReference>
<keyword evidence="4" id="KW-0680">Restriction system</keyword>
<dbReference type="InterPro" id="IPR029063">
    <property type="entry name" value="SAM-dependent_MTases_sf"/>
</dbReference>
<comment type="catalytic activity">
    <reaction evidence="7">
        <text>a 2'-deoxycytidine in DNA + S-adenosyl-L-methionine = a 5-methyl-2'-deoxycytidine in DNA + S-adenosyl-L-homocysteine + H(+)</text>
        <dbReference type="Rhea" id="RHEA:13681"/>
        <dbReference type="Rhea" id="RHEA-COMP:11369"/>
        <dbReference type="Rhea" id="RHEA-COMP:11370"/>
        <dbReference type="ChEBI" id="CHEBI:15378"/>
        <dbReference type="ChEBI" id="CHEBI:57856"/>
        <dbReference type="ChEBI" id="CHEBI:59789"/>
        <dbReference type="ChEBI" id="CHEBI:85452"/>
        <dbReference type="ChEBI" id="CHEBI:85454"/>
        <dbReference type="EC" id="2.1.1.37"/>
    </reaction>
</comment>
<protein>
    <recommendedName>
        <fullName evidence="7">Cytosine-specific methyltransferase</fullName>
        <ecNumber evidence="7">2.1.1.37</ecNumber>
    </recommendedName>
</protein>
<dbReference type="HOGENOM" id="CLU_006958_0_5_9"/>
<comment type="similarity">
    <text evidence="5 6">Belongs to the class I-like SAM-binding methyltransferase superfamily. C5-methyltransferase family.</text>
</comment>